<keyword evidence="5" id="KW-0479">Metal-binding</keyword>
<comment type="similarity">
    <text evidence="4">Belongs to the CDIP1/LITAF family.</text>
</comment>
<organism evidence="10 11">
    <name type="scientific">Microctonus aethiopoides</name>
    <dbReference type="NCBI Taxonomy" id="144406"/>
    <lineage>
        <taxon>Eukaryota</taxon>
        <taxon>Metazoa</taxon>
        <taxon>Ecdysozoa</taxon>
        <taxon>Arthropoda</taxon>
        <taxon>Hexapoda</taxon>
        <taxon>Insecta</taxon>
        <taxon>Pterygota</taxon>
        <taxon>Neoptera</taxon>
        <taxon>Endopterygota</taxon>
        <taxon>Hymenoptera</taxon>
        <taxon>Apocrita</taxon>
        <taxon>Ichneumonoidea</taxon>
        <taxon>Braconidae</taxon>
        <taxon>Euphorinae</taxon>
        <taxon>Microctonus</taxon>
    </lineage>
</organism>
<evidence type="ECO:0000256" key="8">
    <source>
        <dbReference type="SAM" id="MobiDB-lite"/>
    </source>
</evidence>
<evidence type="ECO:0000313" key="11">
    <source>
        <dbReference type="Proteomes" id="UP001168990"/>
    </source>
</evidence>
<name>A0AA39FXY6_9HYME</name>
<dbReference type="Pfam" id="PF10601">
    <property type="entry name" value="zf-LITAF-like"/>
    <property type="match status" value="1"/>
</dbReference>
<dbReference type="InterPro" id="IPR037519">
    <property type="entry name" value="LITAF_fam"/>
</dbReference>
<dbReference type="Proteomes" id="UP001168990">
    <property type="component" value="Unassembled WGS sequence"/>
</dbReference>
<feature type="domain" description="LITAF" evidence="9">
    <location>
        <begin position="36"/>
        <end position="119"/>
    </location>
</feature>
<dbReference type="PANTHER" id="PTHR23292:SF14">
    <property type="entry name" value="FI16615P1-RELATED"/>
    <property type="match status" value="1"/>
</dbReference>
<dbReference type="GO" id="GO:0031902">
    <property type="term" value="C:late endosome membrane"/>
    <property type="evidence" value="ECO:0007669"/>
    <property type="project" value="UniProtKB-SubCell"/>
</dbReference>
<feature type="region of interest" description="Disordered" evidence="8">
    <location>
        <begin position="1"/>
        <end position="36"/>
    </location>
</feature>
<keyword evidence="6" id="KW-0862">Zinc</keyword>
<keyword evidence="11" id="KW-1185">Reference proteome</keyword>
<evidence type="ECO:0000256" key="1">
    <source>
        <dbReference type="ARBA" id="ARBA00004414"/>
    </source>
</evidence>
<dbReference type="InterPro" id="IPR006629">
    <property type="entry name" value="LITAF"/>
</dbReference>
<dbReference type="GO" id="GO:0005765">
    <property type="term" value="C:lysosomal membrane"/>
    <property type="evidence" value="ECO:0007669"/>
    <property type="project" value="UniProtKB-SubCell"/>
</dbReference>
<gene>
    <name evidence="10" type="ORF">PV328_001889</name>
</gene>
<comment type="caution">
    <text evidence="10">The sequence shown here is derived from an EMBL/GenBank/DDBJ whole genome shotgun (WGS) entry which is preliminary data.</text>
</comment>
<dbReference type="GO" id="GO:0008270">
    <property type="term" value="F:zinc ion binding"/>
    <property type="evidence" value="ECO:0007669"/>
    <property type="project" value="TreeGrafter"/>
</dbReference>
<accession>A0AA39FXY6</accession>
<keyword evidence="7" id="KW-0472">Membrane</keyword>
<proteinExistence type="inferred from homology"/>
<evidence type="ECO:0000256" key="3">
    <source>
        <dbReference type="ARBA" id="ARBA00004630"/>
    </source>
</evidence>
<dbReference type="PANTHER" id="PTHR23292">
    <property type="entry name" value="LIPOPOLYSACCHARIDE-INDUCED TUMOR NECROSIS FACTOR-ALPHA FACTOR"/>
    <property type="match status" value="1"/>
</dbReference>
<feature type="compositionally biased region" description="Pro residues" evidence="8">
    <location>
        <begin position="1"/>
        <end position="34"/>
    </location>
</feature>
<comment type="subcellular location">
    <subcellularLocation>
        <location evidence="2">Endosome membrane</location>
        <topology evidence="2">Peripheral membrane protein</topology>
    </subcellularLocation>
    <subcellularLocation>
        <location evidence="1">Late endosome membrane</location>
    </subcellularLocation>
    <subcellularLocation>
        <location evidence="3">Lysosome membrane</location>
        <topology evidence="3">Peripheral membrane protein</topology>
        <orientation evidence="3">Cytoplasmic side</orientation>
    </subcellularLocation>
</comment>
<evidence type="ECO:0000256" key="6">
    <source>
        <dbReference type="ARBA" id="ARBA00022833"/>
    </source>
</evidence>
<dbReference type="SMART" id="SM00714">
    <property type="entry name" value="LITAF"/>
    <property type="match status" value="1"/>
</dbReference>
<dbReference type="EMBL" id="JAQQBS010000001">
    <property type="protein sequence ID" value="KAK0177885.1"/>
    <property type="molecule type" value="Genomic_DNA"/>
</dbReference>
<dbReference type="AlphaFoldDB" id="A0AA39FXY6"/>
<evidence type="ECO:0000259" key="9">
    <source>
        <dbReference type="PROSITE" id="PS51837"/>
    </source>
</evidence>
<evidence type="ECO:0000256" key="7">
    <source>
        <dbReference type="ARBA" id="ARBA00023136"/>
    </source>
</evidence>
<evidence type="ECO:0000256" key="2">
    <source>
        <dbReference type="ARBA" id="ARBA00004481"/>
    </source>
</evidence>
<protein>
    <recommendedName>
        <fullName evidence="9">LITAF domain-containing protein</fullName>
    </recommendedName>
</protein>
<reference evidence="10" key="1">
    <citation type="journal article" date="2023" name="bioRxiv">
        <title>Scaffold-level genome assemblies of two parasitoid biocontrol wasps reveal the parthenogenesis mechanism and an associated novel virus.</title>
        <authorList>
            <person name="Inwood S."/>
            <person name="Skelly J."/>
            <person name="Guhlin J."/>
            <person name="Harrop T."/>
            <person name="Goldson S."/>
            <person name="Dearden P."/>
        </authorList>
    </citation>
    <scope>NUCLEOTIDE SEQUENCE</scope>
    <source>
        <strain evidence="10">Irish</strain>
        <tissue evidence="10">Whole body</tissue>
    </source>
</reference>
<sequence>MDPKYPGPHQPPPPGFAPPPPYTAGPSPPPPGMQQPPAVVFVQPAVFGPDTQRLSCPSCQASISTRVETEPSSKTHLFALLLCIIGCWPCAPCPYCMDSCLVKKHYCPSCSAYLGQYEN</sequence>
<evidence type="ECO:0000256" key="4">
    <source>
        <dbReference type="ARBA" id="ARBA00005975"/>
    </source>
</evidence>
<evidence type="ECO:0000256" key="5">
    <source>
        <dbReference type="ARBA" id="ARBA00022723"/>
    </source>
</evidence>
<reference evidence="10" key="2">
    <citation type="submission" date="2023-03" db="EMBL/GenBank/DDBJ databases">
        <authorList>
            <person name="Inwood S.N."/>
            <person name="Skelly J.G."/>
            <person name="Guhlin J."/>
            <person name="Harrop T.W.R."/>
            <person name="Goldson S.G."/>
            <person name="Dearden P.K."/>
        </authorList>
    </citation>
    <scope>NUCLEOTIDE SEQUENCE</scope>
    <source>
        <strain evidence="10">Irish</strain>
        <tissue evidence="10">Whole body</tissue>
    </source>
</reference>
<dbReference type="PROSITE" id="PS51837">
    <property type="entry name" value="LITAF"/>
    <property type="match status" value="1"/>
</dbReference>
<evidence type="ECO:0000313" key="10">
    <source>
        <dbReference type="EMBL" id="KAK0177885.1"/>
    </source>
</evidence>